<name>A0A0L6UZ22_9BASI</name>
<sequence length="132" mass="15296">MASRFKPLGRATHNFVFQTGKQANKVNRDVLRDWDVANPPPNAGPNILCDVGILRWATIMVALTCCVDEEERKEEQRGAQQWRMEEARRYEATQEQLAHKRRKQEAARREQEKSRQLFETAMLTLISNIGSK</sequence>
<gene>
    <name evidence="2" type="ORF">VP01_322g2</name>
</gene>
<reference evidence="2 3" key="1">
    <citation type="submission" date="2015-08" db="EMBL/GenBank/DDBJ databases">
        <title>Next Generation Sequencing and Analysis of the Genome of Puccinia sorghi L Schw, the Causal Agent of Maize Common Rust.</title>
        <authorList>
            <person name="Rochi L."/>
            <person name="Burguener G."/>
            <person name="Darino M."/>
            <person name="Turjanski A."/>
            <person name="Kreff E."/>
            <person name="Dieguez M.J."/>
            <person name="Sacco F."/>
        </authorList>
    </citation>
    <scope>NUCLEOTIDE SEQUENCE [LARGE SCALE GENOMIC DNA]</scope>
    <source>
        <strain evidence="2 3">RO10H11247</strain>
    </source>
</reference>
<accession>A0A0L6UZ22</accession>
<dbReference type="VEuPathDB" id="FungiDB:VP01_322g2"/>
<evidence type="ECO:0000313" key="3">
    <source>
        <dbReference type="Proteomes" id="UP000037035"/>
    </source>
</evidence>
<proteinExistence type="predicted"/>
<dbReference type="Proteomes" id="UP000037035">
    <property type="component" value="Unassembled WGS sequence"/>
</dbReference>
<evidence type="ECO:0000313" key="2">
    <source>
        <dbReference type="EMBL" id="KNZ53472.1"/>
    </source>
</evidence>
<dbReference type="AlphaFoldDB" id="A0A0L6UZ22"/>
<evidence type="ECO:0008006" key="4">
    <source>
        <dbReference type="Google" id="ProtNLM"/>
    </source>
</evidence>
<organism evidence="2 3">
    <name type="scientific">Puccinia sorghi</name>
    <dbReference type="NCBI Taxonomy" id="27349"/>
    <lineage>
        <taxon>Eukaryota</taxon>
        <taxon>Fungi</taxon>
        <taxon>Dikarya</taxon>
        <taxon>Basidiomycota</taxon>
        <taxon>Pucciniomycotina</taxon>
        <taxon>Pucciniomycetes</taxon>
        <taxon>Pucciniales</taxon>
        <taxon>Pucciniaceae</taxon>
        <taxon>Puccinia</taxon>
    </lineage>
</organism>
<feature type="region of interest" description="Disordered" evidence="1">
    <location>
        <begin position="90"/>
        <end position="114"/>
    </location>
</feature>
<feature type="compositionally biased region" description="Basic and acidic residues" evidence="1">
    <location>
        <begin position="104"/>
        <end position="114"/>
    </location>
</feature>
<comment type="caution">
    <text evidence="2">The sequence shown here is derived from an EMBL/GenBank/DDBJ whole genome shotgun (WGS) entry which is preliminary data.</text>
</comment>
<evidence type="ECO:0000256" key="1">
    <source>
        <dbReference type="SAM" id="MobiDB-lite"/>
    </source>
</evidence>
<keyword evidence="3" id="KW-1185">Reference proteome</keyword>
<dbReference type="EMBL" id="LAVV01008202">
    <property type="protein sequence ID" value="KNZ53472.1"/>
    <property type="molecule type" value="Genomic_DNA"/>
</dbReference>
<protein>
    <recommendedName>
        <fullName evidence="4">No apical meristem-associated C-terminal domain-containing protein</fullName>
    </recommendedName>
</protein>
<dbReference type="STRING" id="27349.A0A0L6UZ22"/>